<dbReference type="PANTHER" id="PTHR43434:SF1">
    <property type="entry name" value="PHOSPHOGLYCOLATE PHOSPHATASE"/>
    <property type="match status" value="1"/>
</dbReference>
<protein>
    <submittedName>
        <fullName evidence="1">HAD family hydrolase</fullName>
    </submittedName>
</protein>
<dbReference type="Pfam" id="PF13419">
    <property type="entry name" value="HAD_2"/>
    <property type="match status" value="1"/>
</dbReference>
<dbReference type="GO" id="GO:0006281">
    <property type="term" value="P:DNA repair"/>
    <property type="evidence" value="ECO:0007669"/>
    <property type="project" value="TreeGrafter"/>
</dbReference>
<dbReference type="InterPro" id="IPR050155">
    <property type="entry name" value="HAD-like_hydrolase_sf"/>
</dbReference>
<dbReference type="Gene3D" id="1.10.150.240">
    <property type="entry name" value="Putative phosphatase, domain 2"/>
    <property type="match status" value="1"/>
</dbReference>
<name>A0AAU8IDM2_9BACL</name>
<reference evidence="1" key="1">
    <citation type="submission" date="2024-06" db="EMBL/GenBank/DDBJ databases">
        <authorList>
            <person name="Fan A."/>
            <person name="Zhang F.Y."/>
            <person name="Zhang L."/>
        </authorList>
    </citation>
    <scope>NUCLEOTIDE SEQUENCE</scope>
    <source>
        <strain evidence="1">Y61</strain>
    </source>
</reference>
<dbReference type="Gene3D" id="3.40.50.1000">
    <property type="entry name" value="HAD superfamily/HAD-like"/>
    <property type="match status" value="1"/>
</dbReference>
<organism evidence="1">
    <name type="scientific">Sporolactobacillus sp. Y61</name>
    <dbReference type="NCBI Taxonomy" id="3160863"/>
    <lineage>
        <taxon>Bacteria</taxon>
        <taxon>Bacillati</taxon>
        <taxon>Bacillota</taxon>
        <taxon>Bacilli</taxon>
        <taxon>Bacillales</taxon>
        <taxon>Sporolactobacillaceae</taxon>
        <taxon>Sporolactobacillus</taxon>
    </lineage>
</organism>
<dbReference type="InterPro" id="IPR023214">
    <property type="entry name" value="HAD_sf"/>
</dbReference>
<dbReference type="SFLD" id="SFLDG01129">
    <property type="entry name" value="C1.5:_HAD__Beta-PGM__Phosphata"/>
    <property type="match status" value="1"/>
</dbReference>
<gene>
    <name evidence="1" type="ORF">ABNN70_10835</name>
</gene>
<dbReference type="EMBL" id="CP159510">
    <property type="protein sequence ID" value="XCJ16183.1"/>
    <property type="molecule type" value="Genomic_DNA"/>
</dbReference>
<dbReference type="AlphaFoldDB" id="A0AAU8IDM2"/>
<proteinExistence type="predicted"/>
<evidence type="ECO:0000313" key="1">
    <source>
        <dbReference type="EMBL" id="XCJ16183.1"/>
    </source>
</evidence>
<keyword evidence="1" id="KW-0378">Hydrolase</keyword>
<dbReference type="PANTHER" id="PTHR43434">
    <property type="entry name" value="PHOSPHOGLYCOLATE PHOSPHATASE"/>
    <property type="match status" value="1"/>
</dbReference>
<dbReference type="NCBIfam" id="TIGR01549">
    <property type="entry name" value="HAD-SF-IA-v1"/>
    <property type="match status" value="1"/>
</dbReference>
<dbReference type="GO" id="GO:0008967">
    <property type="term" value="F:phosphoglycolate phosphatase activity"/>
    <property type="evidence" value="ECO:0007669"/>
    <property type="project" value="TreeGrafter"/>
</dbReference>
<dbReference type="RefSeq" id="WP_353947787.1">
    <property type="nucleotide sequence ID" value="NZ_CP159510.1"/>
</dbReference>
<dbReference type="InterPro" id="IPR006439">
    <property type="entry name" value="HAD-SF_hydro_IA"/>
</dbReference>
<dbReference type="NCBIfam" id="TIGR01509">
    <property type="entry name" value="HAD-SF-IA-v3"/>
    <property type="match status" value="1"/>
</dbReference>
<dbReference type="InterPro" id="IPR023198">
    <property type="entry name" value="PGP-like_dom2"/>
</dbReference>
<sequence length="219" mass="24715">MEFKTVLFDFDGTLANTLPLTIYGMQEVFRKYDGRTVGDDGIVAMFGPPEEGMIRNNFQHQENVHDAIDLYYRIYEKEHDRLAGENPNIVRLLHELHRQDIQTGVITGKSRRTFQISEKALGFKGLFQSVVTGDDVDIPKPDPTGVRKTLEKFDANPESSIYIGDSNTDIMAGKSAGIHTAAVQWLPVSQSHEFPAGPDFIWKKVDDFLNLLDKNRSKA</sequence>
<dbReference type="SUPFAM" id="SSF56784">
    <property type="entry name" value="HAD-like"/>
    <property type="match status" value="1"/>
</dbReference>
<dbReference type="SFLD" id="SFLDS00003">
    <property type="entry name" value="Haloacid_Dehalogenase"/>
    <property type="match status" value="1"/>
</dbReference>
<accession>A0AAU8IDM2</accession>
<dbReference type="InterPro" id="IPR036412">
    <property type="entry name" value="HAD-like_sf"/>
</dbReference>
<dbReference type="InterPro" id="IPR041492">
    <property type="entry name" value="HAD_2"/>
</dbReference>